<comment type="caution">
    <text evidence="1">The sequence shown here is derived from an EMBL/GenBank/DDBJ whole genome shotgun (WGS) entry which is preliminary data.</text>
</comment>
<feature type="non-terminal residue" evidence="1">
    <location>
        <position position="40"/>
    </location>
</feature>
<dbReference type="AlphaFoldDB" id="X1C5L5"/>
<name>X1C5L5_9ZZZZ</name>
<proteinExistence type="predicted"/>
<protein>
    <submittedName>
        <fullName evidence="1">Uncharacterized protein</fullName>
    </submittedName>
</protein>
<accession>X1C5L5</accession>
<sequence length="40" mass="4216">MGSENVVFQGAIIRGDFGKIKIGARNVFQDACVVNTAEGC</sequence>
<gene>
    <name evidence="1" type="ORF">S01H4_46001</name>
</gene>
<organism evidence="1">
    <name type="scientific">marine sediment metagenome</name>
    <dbReference type="NCBI Taxonomy" id="412755"/>
    <lineage>
        <taxon>unclassified sequences</taxon>
        <taxon>metagenomes</taxon>
        <taxon>ecological metagenomes</taxon>
    </lineage>
</organism>
<dbReference type="EMBL" id="BART01025654">
    <property type="protein sequence ID" value="GAH03366.1"/>
    <property type="molecule type" value="Genomic_DNA"/>
</dbReference>
<evidence type="ECO:0000313" key="1">
    <source>
        <dbReference type="EMBL" id="GAH03366.1"/>
    </source>
</evidence>
<dbReference type="SUPFAM" id="SSF51161">
    <property type="entry name" value="Trimeric LpxA-like enzymes"/>
    <property type="match status" value="1"/>
</dbReference>
<dbReference type="InterPro" id="IPR011004">
    <property type="entry name" value="Trimer_LpxA-like_sf"/>
</dbReference>
<dbReference type="Gene3D" id="2.160.10.10">
    <property type="entry name" value="Hexapeptide repeat proteins"/>
    <property type="match status" value="1"/>
</dbReference>
<reference evidence="1" key="1">
    <citation type="journal article" date="2014" name="Front. Microbiol.">
        <title>High frequency of phylogenetically diverse reductive dehalogenase-homologous genes in deep subseafloor sedimentary metagenomes.</title>
        <authorList>
            <person name="Kawai M."/>
            <person name="Futagami T."/>
            <person name="Toyoda A."/>
            <person name="Takaki Y."/>
            <person name="Nishi S."/>
            <person name="Hori S."/>
            <person name="Arai W."/>
            <person name="Tsubouchi T."/>
            <person name="Morono Y."/>
            <person name="Uchiyama I."/>
            <person name="Ito T."/>
            <person name="Fujiyama A."/>
            <person name="Inagaki F."/>
            <person name="Takami H."/>
        </authorList>
    </citation>
    <scope>NUCLEOTIDE SEQUENCE</scope>
    <source>
        <strain evidence="1">Expedition CK06-06</strain>
    </source>
</reference>